<name>A0A427AAW4_ENSVE</name>
<dbReference type="GO" id="GO:0003735">
    <property type="term" value="F:structural constituent of ribosome"/>
    <property type="evidence" value="ECO:0007669"/>
    <property type="project" value="InterPro"/>
</dbReference>
<dbReference type="GO" id="GO:0006412">
    <property type="term" value="P:translation"/>
    <property type="evidence" value="ECO:0007669"/>
    <property type="project" value="InterPro"/>
</dbReference>
<evidence type="ECO:0000259" key="6">
    <source>
        <dbReference type="Pfam" id="PF01281"/>
    </source>
</evidence>
<evidence type="ECO:0000256" key="5">
    <source>
        <dbReference type="ARBA" id="ARBA00035193"/>
    </source>
</evidence>
<evidence type="ECO:0000256" key="1">
    <source>
        <dbReference type="ARBA" id="ARBA00010605"/>
    </source>
</evidence>
<gene>
    <name evidence="7" type="ORF">B296_00009276</name>
</gene>
<dbReference type="Gene3D" id="3.40.5.10">
    <property type="entry name" value="Ribosomal protein L9, N-terminal domain"/>
    <property type="match status" value="1"/>
</dbReference>
<evidence type="ECO:0000313" key="8">
    <source>
        <dbReference type="Proteomes" id="UP000287651"/>
    </source>
</evidence>
<proteinExistence type="inferred from homology"/>
<dbReference type="Proteomes" id="UP000287651">
    <property type="component" value="Unassembled WGS sequence"/>
</dbReference>
<dbReference type="GO" id="GO:0005840">
    <property type="term" value="C:ribosome"/>
    <property type="evidence" value="ECO:0007669"/>
    <property type="project" value="UniProtKB-KW"/>
</dbReference>
<dbReference type="PANTHER" id="PTHR21368">
    <property type="entry name" value="50S RIBOSOMAL PROTEIN L9"/>
    <property type="match status" value="1"/>
</dbReference>
<sequence>MAHVRCCRSAAFRRLLGSQPPSSGDGVTNPFLFAAQGLRYRKLEVILTTLGKAGETVKVAPGHFRNHLMPKLLAVPNIEKYAFLMREQRELYRRAEVEAAKEAPIIKEDKGQDETSGRALDDSEEAMVDKMKEYHTAAKRLDNARLVRVIYRDPAYNMVHLSVVVLRRYIKTDNELRTPVTKDEIVAEVQL</sequence>
<dbReference type="AlphaFoldDB" id="A0A427AAW4"/>
<organism evidence="7 8">
    <name type="scientific">Ensete ventricosum</name>
    <name type="common">Abyssinian banana</name>
    <name type="synonym">Musa ensete</name>
    <dbReference type="NCBI Taxonomy" id="4639"/>
    <lineage>
        <taxon>Eukaryota</taxon>
        <taxon>Viridiplantae</taxon>
        <taxon>Streptophyta</taxon>
        <taxon>Embryophyta</taxon>
        <taxon>Tracheophyta</taxon>
        <taxon>Spermatophyta</taxon>
        <taxon>Magnoliopsida</taxon>
        <taxon>Liliopsida</taxon>
        <taxon>Zingiberales</taxon>
        <taxon>Musaceae</taxon>
        <taxon>Ensete</taxon>
    </lineage>
</organism>
<evidence type="ECO:0000256" key="3">
    <source>
        <dbReference type="ARBA" id="ARBA00023274"/>
    </source>
</evidence>
<comment type="similarity">
    <text evidence="1">Belongs to the bacterial ribosomal protein bL9 family.</text>
</comment>
<keyword evidence="3" id="KW-0687">Ribonucleoprotein</keyword>
<dbReference type="Pfam" id="PF01281">
    <property type="entry name" value="Ribosomal_L9_N"/>
    <property type="match status" value="1"/>
</dbReference>
<reference evidence="7 8" key="1">
    <citation type="journal article" date="2014" name="Agronomy (Basel)">
        <title>A Draft Genome Sequence for Ensete ventricosum, the Drought-Tolerant Tree Against Hunger.</title>
        <authorList>
            <person name="Harrison J."/>
            <person name="Moore K.A."/>
            <person name="Paszkiewicz K."/>
            <person name="Jones T."/>
            <person name="Grant M."/>
            <person name="Ambacheew D."/>
            <person name="Muzemil S."/>
            <person name="Studholme D.J."/>
        </authorList>
    </citation>
    <scope>NUCLEOTIDE SEQUENCE [LARGE SCALE GENOMIC DNA]</scope>
</reference>
<evidence type="ECO:0000256" key="2">
    <source>
        <dbReference type="ARBA" id="ARBA00022980"/>
    </source>
</evidence>
<keyword evidence="2" id="KW-0689">Ribosomal protein</keyword>
<accession>A0A427AAW4</accession>
<dbReference type="SUPFAM" id="SSF55658">
    <property type="entry name" value="L9 N-domain-like"/>
    <property type="match status" value="1"/>
</dbReference>
<feature type="domain" description="Ribosomal protein L9" evidence="6">
    <location>
        <begin position="49"/>
        <end position="76"/>
    </location>
</feature>
<evidence type="ECO:0000313" key="7">
    <source>
        <dbReference type="EMBL" id="RRT73362.1"/>
    </source>
</evidence>
<comment type="caution">
    <text evidence="7">The sequence shown here is derived from an EMBL/GenBank/DDBJ whole genome shotgun (WGS) entry which is preliminary data.</text>
</comment>
<dbReference type="InterPro" id="IPR009027">
    <property type="entry name" value="Ribosomal_bL9/RNase_H1_N"/>
</dbReference>
<dbReference type="InterPro" id="IPR000244">
    <property type="entry name" value="Ribosomal_bL9"/>
</dbReference>
<evidence type="ECO:0000256" key="4">
    <source>
        <dbReference type="ARBA" id="ARBA00031047"/>
    </source>
</evidence>
<dbReference type="GO" id="GO:1990904">
    <property type="term" value="C:ribonucleoprotein complex"/>
    <property type="evidence" value="ECO:0007669"/>
    <property type="project" value="UniProtKB-KW"/>
</dbReference>
<dbReference type="InterPro" id="IPR020070">
    <property type="entry name" value="Ribosomal_bL9_N"/>
</dbReference>
<dbReference type="EMBL" id="AMZH03003117">
    <property type="protein sequence ID" value="RRT73362.1"/>
    <property type="molecule type" value="Genomic_DNA"/>
</dbReference>
<dbReference type="InterPro" id="IPR036935">
    <property type="entry name" value="Ribosomal_bL9_N_sf"/>
</dbReference>
<protein>
    <recommendedName>
        <fullName evidence="5">Large ribosomal subunit protein bL9c</fullName>
    </recommendedName>
    <alternativeName>
        <fullName evidence="4">CL9</fullName>
    </alternativeName>
</protein>